<feature type="non-terminal residue" evidence="2">
    <location>
        <position position="1061"/>
    </location>
</feature>
<reference evidence="2 3" key="1">
    <citation type="submission" date="2017-09" db="EMBL/GenBank/DDBJ databases">
        <title>Depth-based differentiation of microbial function through sediment-hosted aquifers and enrichment of novel symbionts in the deep terrestrial subsurface.</title>
        <authorList>
            <person name="Probst A.J."/>
            <person name="Ladd B."/>
            <person name="Jarett J.K."/>
            <person name="Geller-Mcgrath D.E."/>
            <person name="Sieber C.M."/>
            <person name="Emerson J.B."/>
            <person name="Anantharaman K."/>
            <person name="Thomas B.C."/>
            <person name="Malmstrom R."/>
            <person name="Stieglmeier M."/>
            <person name="Klingl A."/>
            <person name="Woyke T."/>
            <person name="Ryan C.M."/>
            <person name="Banfield J.F."/>
        </authorList>
    </citation>
    <scope>NUCLEOTIDE SEQUENCE [LARGE SCALE GENOMIC DNA]</scope>
    <source>
        <strain evidence="2">CG23_combo_of_CG06-09_8_20_14_all_47_9</strain>
    </source>
</reference>
<feature type="coiled-coil region" evidence="1">
    <location>
        <begin position="390"/>
        <end position="417"/>
    </location>
</feature>
<comment type="caution">
    <text evidence="2">The sequence shown here is derived from an EMBL/GenBank/DDBJ whole genome shotgun (WGS) entry which is preliminary data.</text>
</comment>
<sequence length="1061" mass="113353">MVAAALVIATIYVANPQNINRILNIAMNDQGGGGGGGSGGQTKSGRCPDGTFAPDGDLKYCKGGKKKVKAKKQTAAKKPKTAKSEKDCGKNELYFTDSYGNKKCYPLGFKIQAGYVVCKNSTYGWMDICKDSNNDGLNDVTKPPPAPEKSTSCTFTGYNNQNYTIGQGQSVISNTASPFACIGGQLIECTKVTQQELNKFPSLGDCKSPTIAPSNTSYSGGNPAKASCYSNGLLLSPNDLNFTSNGWQQCVNGQMAASPHDPDTVAKEMLAGDDTHAEWLKTAAPETYQNIVEMEMEMEALYSLTTQPDRTYQIQANDTEFLEFCAANNITFRNPITNPGNNGCQGMPTNEILKQYCLNNGGSETDCAFGREFALNELTEYNPLVGSQAKNKVDKINREHLAEAEKLEQEILAEAAAEAAAAEQAKIDSSAMKNCLLHCPQSTHRCVLDAQNMPQCVDANIGYNPASLGTNQQQYTFGTFEAEGEELTATACGGSNEVCCNSGSPCNTGMACGASGKCEYDSALAKSTAKLRLIEANPTNFGAIIANNSQDQTALAKLNEAAGRNIDCEGTLTYSDTAKDFICITDEVLEQAYYNQPPSPVYPDSGNLNQACRYDWGRLNFHACNNDMLTCSGNNTCQLNEAAKNSLAGGHSQLNLATINSPGLALSQNVSLAKSGCTESKTAYIQNGQAWVCWDAESKIVSRAPSLEYAANPALATTLFTDVKNSEKAILTTTYDQYGVVDDVYVCPDNLVRIELNCVDPKVAAFDDNYSQGVFASELRENEVINQIPGVNLIVDHLFAPIAQALSPSYYKAAKTQAETAFTMLANSDATVDEVMATLSPAARVLVTTQASTVFEWHEDKSPVDNLLEIRDEALYHTLAGTSLFTSAWTESGFTGPEQSSFLNYASGYAGAQGNYWKRVIDPQGMAGAAAFGGEITMAGADFIPVDKLFTAAAKATKTVPILGRVLNAPHALQLAFDATRPGRIVTGLMEMGASPLIALGGGNIRPVQYFTHGLGLVTGKVSLETGQEVAEKAAETGFTKLLQQSADSFTDDIDNAVADL</sequence>
<dbReference type="EMBL" id="PCSQ01000143">
    <property type="protein sequence ID" value="PIP51745.1"/>
    <property type="molecule type" value="Genomic_DNA"/>
</dbReference>
<name>A0A2H0B255_9BACT</name>
<keyword evidence="1" id="KW-0175">Coiled coil</keyword>
<evidence type="ECO:0000256" key="1">
    <source>
        <dbReference type="SAM" id="Coils"/>
    </source>
</evidence>
<evidence type="ECO:0000313" key="2">
    <source>
        <dbReference type="EMBL" id="PIP51745.1"/>
    </source>
</evidence>
<proteinExistence type="predicted"/>
<evidence type="ECO:0000313" key="3">
    <source>
        <dbReference type="Proteomes" id="UP000231081"/>
    </source>
</evidence>
<organism evidence="2 3">
    <name type="scientific">Candidatus Beckwithbacteria bacterium CG23_combo_of_CG06-09_8_20_14_all_47_9</name>
    <dbReference type="NCBI Taxonomy" id="1974498"/>
    <lineage>
        <taxon>Bacteria</taxon>
        <taxon>Candidatus Beckwithiibacteriota</taxon>
    </lineage>
</organism>
<accession>A0A2H0B255</accession>
<dbReference type="Proteomes" id="UP000231081">
    <property type="component" value="Unassembled WGS sequence"/>
</dbReference>
<protein>
    <submittedName>
        <fullName evidence="2">Uncharacterized protein</fullName>
    </submittedName>
</protein>
<gene>
    <name evidence="2" type="ORF">COX09_05425</name>
</gene>
<dbReference type="AlphaFoldDB" id="A0A2H0B255"/>